<dbReference type="GO" id="GO:0005829">
    <property type="term" value="C:cytosol"/>
    <property type="evidence" value="ECO:0007669"/>
    <property type="project" value="TreeGrafter"/>
</dbReference>
<comment type="caution">
    <text evidence="18">The sequence shown here is derived from an EMBL/GenBank/DDBJ whole genome shotgun (WGS) entry which is preliminary data.</text>
</comment>
<keyword evidence="2" id="KW-0540">Nuclease</keyword>
<comment type="catalytic activity">
    <reaction evidence="14">
        <text>ATP + H2O = ADP + phosphate + H(+)</text>
        <dbReference type="Rhea" id="RHEA:13065"/>
        <dbReference type="ChEBI" id="CHEBI:15377"/>
        <dbReference type="ChEBI" id="CHEBI:15378"/>
        <dbReference type="ChEBI" id="CHEBI:30616"/>
        <dbReference type="ChEBI" id="CHEBI:43474"/>
        <dbReference type="ChEBI" id="CHEBI:456216"/>
        <dbReference type="EC" id="5.6.2.4"/>
    </reaction>
</comment>
<evidence type="ECO:0000256" key="4">
    <source>
        <dbReference type="ARBA" id="ARBA00022763"/>
    </source>
</evidence>
<dbReference type="InterPro" id="IPR014017">
    <property type="entry name" value="DNA_helicase_UvrD-like_C"/>
</dbReference>
<gene>
    <name evidence="18" type="ORF">C3K47_14435</name>
</gene>
<dbReference type="InterPro" id="IPR014016">
    <property type="entry name" value="UvrD-like_ATP-bd"/>
</dbReference>
<dbReference type="Pfam" id="PF13361">
    <property type="entry name" value="UvrD_C"/>
    <property type="match status" value="1"/>
</dbReference>
<keyword evidence="6 15" id="KW-0347">Helicase</keyword>
<evidence type="ECO:0000256" key="3">
    <source>
        <dbReference type="ARBA" id="ARBA00022741"/>
    </source>
</evidence>
<dbReference type="PROSITE" id="PS51198">
    <property type="entry name" value="UVRD_HELICASE_ATP_BIND"/>
    <property type="match status" value="1"/>
</dbReference>
<name>A0A2S4ZZ34_9SPHI</name>
<dbReference type="PANTHER" id="PTHR11070:SF67">
    <property type="entry name" value="DNA 3'-5' HELICASE"/>
    <property type="match status" value="1"/>
</dbReference>
<accession>A0A2S4ZZ34</accession>
<dbReference type="PANTHER" id="PTHR11070">
    <property type="entry name" value="UVRD / RECB / PCRA DNA HELICASE FAMILY MEMBER"/>
    <property type="match status" value="1"/>
</dbReference>
<dbReference type="AlphaFoldDB" id="A0A2S4ZZ34"/>
<reference evidence="18 19" key="1">
    <citation type="submission" date="2018-01" db="EMBL/GenBank/DDBJ databases">
        <authorList>
            <person name="Gaut B.S."/>
            <person name="Morton B.R."/>
            <person name="Clegg M.T."/>
            <person name="Duvall M.R."/>
        </authorList>
    </citation>
    <scope>NUCLEOTIDE SEQUENCE [LARGE SCALE GENOMIC DNA]</scope>
    <source>
        <strain evidence="18 19">HR-AV</strain>
    </source>
</reference>
<organism evidence="18 19">
    <name type="scientific">Solitalea longa</name>
    <dbReference type="NCBI Taxonomy" id="2079460"/>
    <lineage>
        <taxon>Bacteria</taxon>
        <taxon>Pseudomonadati</taxon>
        <taxon>Bacteroidota</taxon>
        <taxon>Sphingobacteriia</taxon>
        <taxon>Sphingobacteriales</taxon>
        <taxon>Sphingobacteriaceae</taxon>
        <taxon>Solitalea</taxon>
    </lineage>
</organism>
<dbReference type="GO" id="GO:0005524">
    <property type="term" value="F:ATP binding"/>
    <property type="evidence" value="ECO:0007669"/>
    <property type="project" value="UniProtKB-UniRule"/>
</dbReference>
<feature type="domain" description="UvrD-like helicase C-terminal" evidence="17">
    <location>
        <begin position="341"/>
        <end position="651"/>
    </location>
</feature>
<sequence length="1053" mass="122838">MTSNYTAQFTEALAKLNAKQREAVETIDGPVLVVAGPGTGKTQILAARIGKILTDTDTDARNILCLTFTEAGAINMRKRLVDFIGPDAYRVNIYTFHSFCNEVIQDNLEYFGKINLDPISDLEQAELLKELIDEIGNDNPLKRFTGEVYFERDRLKNLFSLIKKEDWKPETINKAIDDYIEDLPTKEGFFYKKKYKQFNAGDPNPVKIDEEVKKMETFRAALAEYPKYQAKMRARNRYDFDDMIIWVLNAFKSDSNLLARYQEQFQYLLVDEYQDTSGAQNELIQMLIDDRQKPDIFVVGDDDQSIFRFQGANMSNILDFAFTYKNDLKTIVLTENYRSTQAILDASRELINNNNERLTKALNLDKHLKASNASLSQLTTLPEIIEYANIDHEIVGIANQIVSLIQSGVAAEEIAVIYRNHSQVEELIKYLSVKNIAVNTKRKIDLLTLPFVENIINILRYLAMEIDTPYSGDELLFEIMHYDFFNIPPIETAKISVEVFRKNYSVNSKESDVVFGKTSIRKWISELANPKRLTLFDAQTSTEIKQLSQDLEFWVKESQNLTLQELFEKIILRAGILKYIMHSKERNWYMEVLTSLFDFLKEENRKKTDLTLQQFVDLIDLMKLNGISIDLNKTLFAERGVNFMTSHGSKGLEFEYVFVMGTTKKIWDITKKNGGTRNFKYPDTITTKISEGNELEESRRLFYVALTRAKHSLFVSYASEDKKGKEQEHSQFIFEMRQESGINIQRKQLADDVMFEFIFTQFSEDDKPKIELIDKNYLDLLLQKYTLSVTHLSSYLDCPLRFYFQNLIRVPAGKSPSATFGLAIHWALNKLYIRMRENDEFPDENYLFDQFSWFMHRNRESFTKEQFKLRMEYGKKIIPPYYLKYVNSWNKVAVTERSIKNVTVEQVPIKGNLDKIEFNGKQANVVDYKTGKYKNAKDKFKRPDEKNPNGGDYWRQAVFYKILVDSDKSNDWEVVSTEFDFVEPVNENEYHKEKVVITPDDIEIVRQQITSTYAKILNHEFTQGCGKEDCHWCNFVRSNFEQQDILIEEEEKE</sequence>
<dbReference type="InterPro" id="IPR000212">
    <property type="entry name" value="DNA_helicase_UvrD/REP"/>
</dbReference>
<dbReference type="RefSeq" id="WP_103789864.1">
    <property type="nucleotide sequence ID" value="NZ_PQVF01000010.1"/>
</dbReference>
<dbReference type="Gene3D" id="3.90.320.10">
    <property type="match status" value="1"/>
</dbReference>
<comment type="similarity">
    <text evidence="1">Belongs to the helicase family. UvrD subfamily.</text>
</comment>
<feature type="binding site" evidence="15">
    <location>
        <begin position="35"/>
        <end position="42"/>
    </location>
    <ligand>
        <name>ATP</name>
        <dbReference type="ChEBI" id="CHEBI:30616"/>
    </ligand>
</feature>
<dbReference type="EMBL" id="PQVF01000010">
    <property type="protein sequence ID" value="POY35590.1"/>
    <property type="molecule type" value="Genomic_DNA"/>
</dbReference>
<evidence type="ECO:0000256" key="9">
    <source>
        <dbReference type="ARBA" id="ARBA00023125"/>
    </source>
</evidence>
<dbReference type="InterPro" id="IPR013986">
    <property type="entry name" value="DExx_box_DNA_helicase_dom_sf"/>
</dbReference>
<evidence type="ECO:0000256" key="14">
    <source>
        <dbReference type="ARBA" id="ARBA00048988"/>
    </source>
</evidence>
<dbReference type="Gene3D" id="3.40.50.300">
    <property type="entry name" value="P-loop containing nucleotide triphosphate hydrolases"/>
    <property type="match status" value="2"/>
</dbReference>
<evidence type="ECO:0000313" key="18">
    <source>
        <dbReference type="EMBL" id="POY35590.1"/>
    </source>
</evidence>
<evidence type="ECO:0000259" key="17">
    <source>
        <dbReference type="PROSITE" id="PS51217"/>
    </source>
</evidence>
<evidence type="ECO:0000256" key="6">
    <source>
        <dbReference type="ARBA" id="ARBA00022806"/>
    </source>
</evidence>
<keyword evidence="8 15" id="KW-0067">ATP-binding</keyword>
<evidence type="ECO:0000256" key="5">
    <source>
        <dbReference type="ARBA" id="ARBA00022801"/>
    </source>
</evidence>
<dbReference type="EC" id="5.6.2.4" evidence="13"/>
<keyword evidence="9" id="KW-0238">DNA-binding</keyword>
<dbReference type="GO" id="GO:0003677">
    <property type="term" value="F:DNA binding"/>
    <property type="evidence" value="ECO:0007669"/>
    <property type="project" value="UniProtKB-KW"/>
</dbReference>
<keyword evidence="5 15" id="KW-0378">Hydrolase</keyword>
<evidence type="ECO:0000256" key="1">
    <source>
        <dbReference type="ARBA" id="ARBA00009922"/>
    </source>
</evidence>
<dbReference type="Proteomes" id="UP000236893">
    <property type="component" value="Unassembled WGS sequence"/>
</dbReference>
<dbReference type="Gene3D" id="1.10.10.160">
    <property type="match status" value="1"/>
</dbReference>
<dbReference type="PROSITE" id="PS51217">
    <property type="entry name" value="UVRD_HELICASE_CTER"/>
    <property type="match status" value="1"/>
</dbReference>
<dbReference type="GO" id="GO:0000725">
    <property type="term" value="P:recombinational repair"/>
    <property type="evidence" value="ECO:0007669"/>
    <property type="project" value="TreeGrafter"/>
</dbReference>
<dbReference type="Pfam" id="PF12705">
    <property type="entry name" value="PDDEXK_1"/>
    <property type="match status" value="1"/>
</dbReference>
<dbReference type="OrthoDB" id="9810135at2"/>
<dbReference type="CDD" id="cd17932">
    <property type="entry name" value="DEXQc_UvrD"/>
    <property type="match status" value="1"/>
</dbReference>
<protein>
    <recommendedName>
        <fullName evidence="13">DNA 3'-5' helicase</fullName>
        <ecNumber evidence="13">5.6.2.4</ecNumber>
    </recommendedName>
</protein>
<keyword evidence="11" id="KW-0413">Isomerase</keyword>
<evidence type="ECO:0000256" key="10">
    <source>
        <dbReference type="ARBA" id="ARBA00023204"/>
    </source>
</evidence>
<dbReference type="SUPFAM" id="SSF52540">
    <property type="entry name" value="P-loop containing nucleoside triphosphate hydrolases"/>
    <property type="match status" value="1"/>
</dbReference>
<evidence type="ECO:0000256" key="2">
    <source>
        <dbReference type="ARBA" id="ARBA00022722"/>
    </source>
</evidence>
<evidence type="ECO:0000259" key="16">
    <source>
        <dbReference type="PROSITE" id="PS51198"/>
    </source>
</evidence>
<dbReference type="InterPro" id="IPR038726">
    <property type="entry name" value="PDDEXK_AddAB-type"/>
</dbReference>
<keyword evidence="7" id="KW-0269">Exonuclease</keyword>
<keyword evidence="19" id="KW-1185">Reference proteome</keyword>
<dbReference type="InterPro" id="IPR011604">
    <property type="entry name" value="PDDEXK-like_dom_sf"/>
</dbReference>
<evidence type="ECO:0000256" key="13">
    <source>
        <dbReference type="ARBA" id="ARBA00034808"/>
    </source>
</evidence>
<dbReference type="Pfam" id="PF00580">
    <property type="entry name" value="UvrD-helicase"/>
    <property type="match status" value="1"/>
</dbReference>
<dbReference type="InterPro" id="IPR027417">
    <property type="entry name" value="P-loop_NTPase"/>
</dbReference>
<keyword evidence="3 15" id="KW-0547">Nucleotide-binding</keyword>
<feature type="domain" description="UvrD-like helicase ATP-binding" evidence="16">
    <location>
        <begin position="14"/>
        <end position="340"/>
    </location>
</feature>
<evidence type="ECO:0000313" key="19">
    <source>
        <dbReference type="Proteomes" id="UP000236893"/>
    </source>
</evidence>
<dbReference type="Gene3D" id="1.10.486.10">
    <property type="entry name" value="PCRA, domain 4"/>
    <property type="match status" value="1"/>
</dbReference>
<evidence type="ECO:0000256" key="12">
    <source>
        <dbReference type="ARBA" id="ARBA00034617"/>
    </source>
</evidence>
<proteinExistence type="inferred from homology"/>
<evidence type="ECO:0000256" key="7">
    <source>
        <dbReference type="ARBA" id="ARBA00022839"/>
    </source>
</evidence>
<dbReference type="GO" id="GO:0043138">
    <property type="term" value="F:3'-5' DNA helicase activity"/>
    <property type="evidence" value="ECO:0007669"/>
    <property type="project" value="UniProtKB-EC"/>
</dbReference>
<keyword evidence="4" id="KW-0227">DNA damage</keyword>
<comment type="catalytic activity">
    <reaction evidence="12">
        <text>Couples ATP hydrolysis with the unwinding of duplex DNA by translocating in the 3'-5' direction.</text>
        <dbReference type="EC" id="5.6.2.4"/>
    </reaction>
</comment>
<evidence type="ECO:0000256" key="11">
    <source>
        <dbReference type="ARBA" id="ARBA00023235"/>
    </source>
</evidence>
<evidence type="ECO:0000256" key="15">
    <source>
        <dbReference type="PROSITE-ProRule" id="PRU00560"/>
    </source>
</evidence>
<keyword evidence="10" id="KW-0234">DNA repair</keyword>
<dbReference type="GO" id="GO:0004527">
    <property type="term" value="F:exonuclease activity"/>
    <property type="evidence" value="ECO:0007669"/>
    <property type="project" value="UniProtKB-KW"/>
</dbReference>
<evidence type="ECO:0000256" key="8">
    <source>
        <dbReference type="ARBA" id="ARBA00022840"/>
    </source>
</evidence>